<sequence length="813" mass="91524">MPPLLDSMEHPYQNEVDSDLLYGNHNRRNHRPDLWRALYDYDAIGLDELSLRRGDIVEVLSKDSAISGDVGWWTGKIEGKIEYKVGIFPANFVSSIEDINLVSSVINDVKLVEIDYNKLIFGEAIGEGGFGKVYKGIYEKQEVAIKVAHPNPDENILENVKQEGKLLWLFDHRNIVSLIGVCLQSPKLCLVMEYARGGPLNRVLAGRKIRPDVLVDWAIQIAEGMNYLHCQAPISLIHRDLKSSNVLLSEPIENEDLQFKTLKITDFGLAREVYKTTHMSAAGTYAWMAPEVIKTSIFSKASDVWSYGVVLWELLTGEIPYKSINAYAVAYGVAVNKLTLPIPSTCPQLFKTLMEACWEADSHMRPSFKTILKALNNIVHSEFIQTPHESFHIMQDGWRVEIEQVLHELRVKEKELRSREEELTKAQMQQKLAEKELREREQAVAAREIDVLERELMIILQTAGPTPTPHKRGGKFNRSKLKVWKVHDISSPSDFRHTLTVQPTERKSRKATSPPGSPSIPRLQAFKRELLYKLLLTALTTFSHSSPRCRKVTGRVHNDVGCAGQLNRCGTSCATLLQSGHRSGLFSVGSCAVVGTILSATEQASYLELKHKSPIDMNFPFYKMLSANDSVNSALKLPNKMSMVEVVLYRIASLLAGVGAGFDINSQYQSHSTKEIVFTNGGEDNASYLDPECEFSSRHVPVHLHNTYHGPTRHHRTPLLLDAEDSKPLCFAESSQYVNKSLTRRRKSSTTSTENVDLSPDQPEYKLCSLIPDITDPYVCSNQRDSHHYSVYSSTSYNSGRTLNHRYVTGLTL</sequence>
<dbReference type="InterPro" id="IPR011009">
    <property type="entry name" value="Kinase-like_dom_sf"/>
</dbReference>
<evidence type="ECO:0000256" key="5">
    <source>
        <dbReference type="ARBA" id="ARBA00022527"/>
    </source>
</evidence>
<dbReference type="SMART" id="SM00220">
    <property type="entry name" value="S_TKc"/>
    <property type="match status" value="1"/>
</dbReference>
<dbReference type="GO" id="GO:0005524">
    <property type="term" value="F:ATP binding"/>
    <property type="evidence" value="ECO:0007669"/>
    <property type="project" value="UniProtKB-UniRule"/>
</dbReference>
<keyword evidence="5" id="KW-0723">Serine/threonine-protein kinase</keyword>
<feature type="region of interest" description="Disordered" evidence="16">
    <location>
        <begin position="495"/>
        <end position="521"/>
    </location>
</feature>
<organism evidence="19 20">
    <name type="scientific">Diaphorina citri</name>
    <name type="common">Asian citrus psyllid</name>
    <dbReference type="NCBI Taxonomy" id="121845"/>
    <lineage>
        <taxon>Eukaryota</taxon>
        <taxon>Metazoa</taxon>
        <taxon>Ecdysozoa</taxon>
        <taxon>Arthropoda</taxon>
        <taxon>Hexapoda</taxon>
        <taxon>Insecta</taxon>
        <taxon>Pterygota</taxon>
        <taxon>Neoptera</taxon>
        <taxon>Paraneoptera</taxon>
        <taxon>Hemiptera</taxon>
        <taxon>Sternorrhyncha</taxon>
        <taxon>Psylloidea</taxon>
        <taxon>Psyllidae</taxon>
        <taxon>Diaphorininae</taxon>
        <taxon>Diaphorina</taxon>
    </lineage>
</organism>
<comment type="catalytic activity">
    <reaction evidence="11">
        <text>L-threonyl-[protein] + ATP = O-phospho-L-threonyl-[protein] + ADP + H(+)</text>
        <dbReference type="Rhea" id="RHEA:46608"/>
        <dbReference type="Rhea" id="RHEA-COMP:11060"/>
        <dbReference type="Rhea" id="RHEA-COMP:11605"/>
        <dbReference type="ChEBI" id="CHEBI:15378"/>
        <dbReference type="ChEBI" id="CHEBI:30013"/>
        <dbReference type="ChEBI" id="CHEBI:30616"/>
        <dbReference type="ChEBI" id="CHEBI:61977"/>
        <dbReference type="ChEBI" id="CHEBI:456216"/>
        <dbReference type="EC" id="2.7.11.25"/>
    </reaction>
</comment>
<dbReference type="PROSITE" id="PS00108">
    <property type="entry name" value="PROTEIN_KINASE_ST"/>
    <property type="match status" value="1"/>
</dbReference>
<evidence type="ECO:0000256" key="9">
    <source>
        <dbReference type="ARBA" id="ARBA00022777"/>
    </source>
</evidence>
<evidence type="ECO:0000256" key="7">
    <source>
        <dbReference type="ARBA" id="ARBA00022737"/>
    </source>
</evidence>
<evidence type="ECO:0000259" key="17">
    <source>
        <dbReference type="PROSITE" id="PS50002"/>
    </source>
</evidence>
<dbReference type="EC" id="2.7.11.25" evidence="3"/>
<keyword evidence="6" id="KW-0808">Transferase</keyword>
<evidence type="ECO:0000256" key="6">
    <source>
        <dbReference type="ARBA" id="ARBA00022679"/>
    </source>
</evidence>
<keyword evidence="8 14" id="KW-0547">Nucleotide-binding</keyword>
<dbReference type="PaxDb" id="121845-A0A3Q0IP08"/>
<keyword evidence="19" id="KW-1185">Reference proteome</keyword>
<dbReference type="InterPro" id="IPR008271">
    <property type="entry name" value="Ser/Thr_kinase_AS"/>
</dbReference>
<feature type="coiled-coil region" evidence="15">
    <location>
        <begin position="402"/>
        <end position="443"/>
    </location>
</feature>
<name>A0A3Q0IP08_DIACI</name>
<evidence type="ECO:0000256" key="3">
    <source>
        <dbReference type="ARBA" id="ARBA00012406"/>
    </source>
</evidence>
<dbReference type="InterPro" id="IPR051681">
    <property type="entry name" value="Ser/Thr_Kinases-Pseudokinases"/>
</dbReference>
<dbReference type="STRING" id="121845.A0A3Q0IP08"/>
<dbReference type="Pfam" id="PF00018">
    <property type="entry name" value="SH3_1"/>
    <property type="match status" value="1"/>
</dbReference>
<dbReference type="Gene3D" id="3.30.200.20">
    <property type="entry name" value="Phosphorylase Kinase, domain 1"/>
    <property type="match status" value="1"/>
</dbReference>
<dbReference type="Proteomes" id="UP000079169">
    <property type="component" value="Unplaced"/>
</dbReference>
<proteinExistence type="inferred from homology"/>
<evidence type="ECO:0000259" key="18">
    <source>
        <dbReference type="PROSITE" id="PS50011"/>
    </source>
</evidence>
<dbReference type="RefSeq" id="XP_026677977.1">
    <property type="nucleotide sequence ID" value="XM_026822176.1"/>
</dbReference>
<dbReference type="InterPro" id="IPR001245">
    <property type="entry name" value="Ser-Thr/Tyr_kinase_cat_dom"/>
</dbReference>
<dbReference type="GO" id="GO:0004706">
    <property type="term" value="F:JUN kinase kinase kinase activity"/>
    <property type="evidence" value="ECO:0007669"/>
    <property type="project" value="TreeGrafter"/>
</dbReference>
<evidence type="ECO:0000313" key="19">
    <source>
        <dbReference type="Proteomes" id="UP000079169"/>
    </source>
</evidence>
<evidence type="ECO:0000256" key="12">
    <source>
        <dbReference type="ARBA" id="ARBA00048329"/>
    </source>
</evidence>
<dbReference type="FunFam" id="1.10.510.10:FF:000076">
    <property type="entry name" value="Mitogen-activated protein kinase kinase kinase"/>
    <property type="match status" value="1"/>
</dbReference>
<evidence type="ECO:0000256" key="8">
    <source>
        <dbReference type="ARBA" id="ARBA00022741"/>
    </source>
</evidence>
<evidence type="ECO:0000256" key="16">
    <source>
        <dbReference type="SAM" id="MobiDB-lite"/>
    </source>
</evidence>
<reference evidence="20" key="1">
    <citation type="submission" date="2025-08" db="UniProtKB">
        <authorList>
            <consortium name="RefSeq"/>
        </authorList>
    </citation>
    <scope>IDENTIFICATION</scope>
</reference>
<dbReference type="PANTHER" id="PTHR44329:SF293">
    <property type="entry name" value="MITOGEN-ACTIVATED PROTEIN KINASE KINASE KINASE"/>
    <property type="match status" value="1"/>
</dbReference>
<dbReference type="InterPro" id="IPR017441">
    <property type="entry name" value="Protein_kinase_ATP_BS"/>
</dbReference>
<comment type="catalytic activity">
    <reaction evidence="12">
        <text>L-seryl-[protein] + ATP = O-phospho-L-seryl-[protein] + ADP + H(+)</text>
        <dbReference type="Rhea" id="RHEA:17989"/>
        <dbReference type="Rhea" id="RHEA-COMP:9863"/>
        <dbReference type="Rhea" id="RHEA-COMP:11604"/>
        <dbReference type="ChEBI" id="CHEBI:15378"/>
        <dbReference type="ChEBI" id="CHEBI:29999"/>
        <dbReference type="ChEBI" id="CHEBI:30616"/>
        <dbReference type="ChEBI" id="CHEBI:83421"/>
        <dbReference type="ChEBI" id="CHEBI:456216"/>
        <dbReference type="EC" id="2.7.11.25"/>
    </reaction>
</comment>
<feature type="domain" description="Protein kinase" evidence="18">
    <location>
        <begin position="119"/>
        <end position="383"/>
    </location>
</feature>
<evidence type="ECO:0000256" key="13">
    <source>
        <dbReference type="PROSITE-ProRule" id="PRU00192"/>
    </source>
</evidence>
<keyword evidence="10 14" id="KW-0067">ATP-binding</keyword>
<keyword evidence="4 13" id="KW-0728">SH3 domain</keyword>
<evidence type="ECO:0000256" key="10">
    <source>
        <dbReference type="ARBA" id="ARBA00022840"/>
    </source>
</evidence>
<feature type="binding site" evidence="14">
    <location>
        <position position="146"/>
    </location>
    <ligand>
        <name>ATP</name>
        <dbReference type="ChEBI" id="CHEBI:30616"/>
    </ligand>
</feature>
<dbReference type="AlphaFoldDB" id="A0A3Q0IP08"/>
<evidence type="ECO:0000256" key="4">
    <source>
        <dbReference type="ARBA" id="ARBA00022443"/>
    </source>
</evidence>
<dbReference type="Gene3D" id="2.30.30.40">
    <property type="entry name" value="SH3 Domains"/>
    <property type="match status" value="1"/>
</dbReference>
<evidence type="ECO:0000256" key="11">
    <source>
        <dbReference type="ARBA" id="ARBA00047559"/>
    </source>
</evidence>
<evidence type="ECO:0000256" key="2">
    <source>
        <dbReference type="ARBA" id="ARBA00006529"/>
    </source>
</evidence>
<comment type="cofactor">
    <cofactor evidence="1">
        <name>Mg(2+)</name>
        <dbReference type="ChEBI" id="CHEBI:18420"/>
    </cofactor>
</comment>
<gene>
    <name evidence="20" type="primary">LOC103507272</name>
</gene>
<dbReference type="Pfam" id="PF07714">
    <property type="entry name" value="PK_Tyr_Ser-Thr"/>
    <property type="match status" value="1"/>
</dbReference>
<dbReference type="CTD" id="44111"/>
<dbReference type="SMART" id="SM00326">
    <property type="entry name" value="SH3"/>
    <property type="match status" value="1"/>
</dbReference>
<evidence type="ECO:0000256" key="14">
    <source>
        <dbReference type="PROSITE-ProRule" id="PRU10141"/>
    </source>
</evidence>
<dbReference type="PROSITE" id="PS50011">
    <property type="entry name" value="PROTEIN_KINASE_DOM"/>
    <property type="match status" value="1"/>
</dbReference>
<dbReference type="PANTHER" id="PTHR44329">
    <property type="entry name" value="SERINE/THREONINE-PROTEIN KINASE TNNI3K-RELATED"/>
    <property type="match status" value="1"/>
</dbReference>
<dbReference type="InterPro" id="IPR001452">
    <property type="entry name" value="SH3_domain"/>
</dbReference>
<dbReference type="SUPFAM" id="SSF56112">
    <property type="entry name" value="Protein kinase-like (PK-like)"/>
    <property type="match status" value="1"/>
</dbReference>
<dbReference type="GeneID" id="103507272"/>
<feature type="domain" description="SH3" evidence="17">
    <location>
        <begin position="30"/>
        <end position="98"/>
    </location>
</feature>
<dbReference type="PROSITE" id="PS00107">
    <property type="entry name" value="PROTEIN_KINASE_ATP"/>
    <property type="match status" value="1"/>
</dbReference>
<evidence type="ECO:0000256" key="15">
    <source>
        <dbReference type="SAM" id="Coils"/>
    </source>
</evidence>
<accession>A0A3Q0IP08</accession>
<comment type="similarity">
    <text evidence="2">Belongs to the protein kinase superfamily. STE Ser/Thr protein kinase family. MAP kinase kinase kinase subfamily.</text>
</comment>
<dbReference type="InterPro" id="IPR036028">
    <property type="entry name" value="SH3-like_dom_sf"/>
</dbReference>
<dbReference type="InterPro" id="IPR000719">
    <property type="entry name" value="Prot_kinase_dom"/>
</dbReference>
<dbReference type="KEGG" id="dci:103507272"/>
<dbReference type="SUPFAM" id="SSF50044">
    <property type="entry name" value="SH3-domain"/>
    <property type="match status" value="1"/>
</dbReference>
<dbReference type="CDD" id="cd14061">
    <property type="entry name" value="STKc_MLK"/>
    <property type="match status" value="1"/>
</dbReference>
<keyword evidence="9 20" id="KW-0418">Kinase</keyword>
<dbReference type="PRINTS" id="PR00452">
    <property type="entry name" value="SH3DOMAIN"/>
</dbReference>
<keyword evidence="15" id="KW-0175">Coiled coil</keyword>
<dbReference type="GO" id="GO:0006950">
    <property type="term" value="P:response to stress"/>
    <property type="evidence" value="ECO:0007669"/>
    <property type="project" value="UniProtKB-ARBA"/>
</dbReference>
<evidence type="ECO:0000256" key="1">
    <source>
        <dbReference type="ARBA" id="ARBA00001946"/>
    </source>
</evidence>
<evidence type="ECO:0000313" key="20">
    <source>
        <dbReference type="RefSeq" id="XP_026677977.1"/>
    </source>
</evidence>
<protein>
    <recommendedName>
        <fullName evidence="3">mitogen-activated protein kinase kinase kinase</fullName>
        <ecNumber evidence="3">2.7.11.25</ecNumber>
    </recommendedName>
</protein>
<dbReference type="PROSITE" id="PS50002">
    <property type="entry name" value="SH3"/>
    <property type="match status" value="1"/>
</dbReference>
<keyword evidence="7" id="KW-0677">Repeat</keyword>
<dbReference type="PRINTS" id="PR00109">
    <property type="entry name" value="TYRKINASE"/>
</dbReference>
<dbReference type="Gene3D" id="1.10.510.10">
    <property type="entry name" value="Transferase(Phosphotransferase) domain 1"/>
    <property type="match status" value="1"/>
</dbReference>